<protein>
    <recommendedName>
        <fullName evidence="4">AMP-binding enzyme C-terminal domain-containing protein</fullName>
    </recommendedName>
</protein>
<dbReference type="STRING" id="1169540.A0A0G4EJT1"/>
<dbReference type="EMBL" id="CDMY01000246">
    <property type="protein sequence ID" value="CEL96770.1"/>
    <property type="molecule type" value="Genomic_DNA"/>
</dbReference>
<dbReference type="PANTHER" id="PTHR22754">
    <property type="entry name" value="DISCO-INTERACTING PROTEIN 2 DIP2 -RELATED"/>
    <property type="match status" value="1"/>
</dbReference>
<dbReference type="VEuPathDB" id="CryptoDB:Vbra_20388"/>
<sequence>MVIVRGRNYRPQDIEEAVEGCHEAVRPGCCAAFSTDANGGTTTTAAAAGECQGELLVVVAEVRNAEASWYRRLFHHHLPRWKKDEYTAICQAICRTVQTQVGLLVARVILLAPRTIPKTTSGFITRKRIKAELTDGQLKGIVFQYQNDHSASGSMQQQPHPASGGDDGGVCDTHEASAPSVPTDGGEVASVNVNQPH</sequence>
<evidence type="ECO:0000313" key="3">
    <source>
        <dbReference type="Proteomes" id="UP000041254"/>
    </source>
</evidence>
<feature type="region of interest" description="Disordered" evidence="1">
    <location>
        <begin position="149"/>
        <end position="197"/>
    </location>
</feature>
<reference evidence="2 3" key="1">
    <citation type="submission" date="2014-11" db="EMBL/GenBank/DDBJ databases">
        <authorList>
            <person name="Zhu J."/>
            <person name="Qi W."/>
            <person name="Song R."/>
        </authorList>
    </citation>
    <scope>NUCLEOTIDE SEQUENCE [LARGE SCALE GENOMIC DNA]</scope>
</reference>
<dbReference type="PhylomeDB" id="A0A0G4EJT1"/>
<dbReference type="OrthoDB" id="429919at2759"/>
<dbReference type="Proteomes" id="UP000041254">
    <property type="component" value="Unassembled WGS sequence"/>
</dbReference>
<dbReference type="InParanoid" id="A0A0G4EJT1"/>
<organism evidence="2 3">
    <name type="scientific">Vitrella brassicaformis (strain CCMP3155)</name>
    <dbReference type="NCBI Taxonomy" id="1169540"/>
    <lineage>
        <taxon>Eukaryota</taxon>
        <taxon>Sar</taxon>
        <taxon>Alveolata</taxon>
        <taxon>Colpodellida</taxon>
        <taxon>Vitrellaceae</taxon>
        <taxon>Vitrella</taxon>
    </lineage>
</organism>
<accession>A0A0G4EJT1</accession>
<keyword evidence="3" id="KW-1185">Reference proteome</keyword>
<dbReference type="AlphaFoldDB" id="A0A0G4EJT1"/>
<name>A0A0G4EJT1_VITBC</name>
<evidence type="ECO:0000313" key="2">
    <source>
        <dbReference type="EMBL" id="CEL96770.1"/>
    </source>
</evidence>
<dbReference type="SUPFAM" id="SSF56801">
    <property type="entry name" value="Acetyl-CoA synthetase-like"/>
    <property type="match status" value="1"/>
</dbReference>
<gene>
    <name evidence="2" type="ORF">Vbra_20388</name>
</gene>
<feature type="compositionally biased region" description="Polar residues" evidence="1">
    <location>
        <begin position="149"/>
        <end position="160"/>
    </location>
</feature>
<dbReference type="InterPro" id="IPR045851">
    <property type="entry name" value="AMP-bd_C_sf"/>
</dbReference>
<proteinExistence type="predicted"/>
<evidence type="ECO:0000256" key="1">
    <source>
        <dbReference type="SAM" id="MobiDB-lite"/>
    </source>
</evidence>
<dbReference type="Gene3D" id="3.30.300.30">
    <property type="match status" value="1"/>
</dbReference>
<dbReference type="PANTHER" id="PTHR22754:SF32">
    <property type="entry name" value="DISCO-INTERACTING PROTEIN 2"/>
    <property type="match status" value="1"/>
</dbReference>
<evidence type="ECO:0008006" key="4">
    <source>
        <dbReference type="Google" id="ProtNLM"/>
    </source>
</evidence>